<dbReference type="SUPFAM" id="SSF81901">
    <property type="entry name" value="HCP-like"/>
    <property type="match status" value="1"/>
</dbReference>
<dbReference type="EMBL" id="JAAONZ010000002">
    <property type="protein sequence ID" value="NHO64714.1"/>
    <property type="molecule type" value="Genomic_DNA"/>
</dbReference>
<keyword evidence="1" id="KW-0677">Repeat</keyword>
<dbReference type="RefSeq" id="WP_167182014.1">
    <property type="nucleotide sequence ID" value="NZ_JAAONZ010000002.1"/>
</dbReference>
<dbReference type="PANTHER" id="PTHR44858:SF1">
    <property type="entry name" value="UDP-N-ACETYLGLUCOSAMINE--PEPTIDE N-ACETYLGLUCOSAMINYLTRANSFERASE SPINDLY-RELATED"/>
    <property type="match status" value="1"/>
</dbReference>
<evidence type="ECO:0000256" key="2">
    <source>
        <dbReference type="ARBA" id="ARBA00022803"/>
    </source>
</evidence>
<dbReference type="Pfam" id="PF13181">
    <property type="entry name" value="TPR_8"/>
    <property type="match status" value="1"/>
</dbReference>
<feature type="signal peptide" evidence="4">
    <location>
        <begin position="1"/>
        <end position="20"/>
    </location>
</feature>
<dbReference type="InterPro" id="IPR050498">
    <property type="entry name" value="Ycf3"/>
</dbReference>
<accession>A0A9E5JSX0</accession>
<feature type="repeat" description="TPR" evidence="3">
    <location>
        <begin position="465"/>
        <end position="498"/>
    </location>
</feature>
<name>A0A9E5JSX0_9GAMM</name>
<dbReference type="NCBIfam" id="TIGR02917">
    <property type="entry name" value="PEP_TPR_lipo"/>
    <property type="match status" value="1"/>
</dbReference>
<dbReference type="Pfam" id="PF13432">
    <property type="entry name" value="TPR_16"/>
    <property type="match status" value="4"/>
</dbReference>
<evidence type="ECO:0000256" key="1">
    <source>
        <dbReference type="ARBA" id="ARBA00022737"/>
    </source>
</evidence>
<dbReference type="PROSITE" id="PS51257">
    <property type="entry name" value="PROKAR_LIPOPROTEIN"/>
    <property type="match status" value="1"/>
</dbReference>
<dbReference type="PROSITE" id="PS50005">
    <property type="entry name" value="TPR"/>
    <property type="match status" value="1"/>
</dbReference>
<evidence type="ECO:0000313" key="5">
    <source>
        <dbReference type="EMBL" id="NHO64714.1"/>
    </source>
</evidence>
<feature type="chain" id="PRO_5038389601" evidence="4">
    <location>
        <begin position="21"/>
        <end position="922"/>
    </location>
</feature>
<dbReference type="Gene3D" id="1.25.40.10">
    <property type="entry name" value="Tetratricopeptide repeat domain"/>
    <property type="match status" value="3"/>
</dbReference>
<organism evidence="5 6">
    <name type="scientific">Pseudomaricurvus hydrocarbonicus</name>
    <dbReference type="NCBI Taxonomy" id="1470433"/>
    <lineage>
        <taxon>Bacteria</taxon>
        <taxon>Pseudomonadati</taxon>
        <taxon>Pseudomonadota</taxon>
        <taxon>Gammaproteobacteria</taxon>
        <taxon>Cellvibrionales</taxon>
        <taxon>Cellvibrionaceae</taxon>
        <taxon>Pseudomaricurvus</taxon>
    </lineage>
</organism>
<evidence type="ECO:0000256" key="3">
    <source>
        <dbReference type="PROSITE-ProRule" id="PRU00339"/>
    </source>
</evidence>
<dbReference type="InterPro" id="IPR019734">
    <property type="entry name" value="TPR_rpt"/>
</dbReference>
<proteinExistence type="predicted"/>
<gene>
    <name evidence="5" type="primary">prsT</name>
    <name evidence="5" type="ORF">G8770_04035</name>
</gene>
<dbReference type="AlphaFoldDB" id="A0A9E5JSX0"/>
<reference evidence="5" key="1">
    <citation type="submission" date="2020-03" db="EMBL/GenBank/DDBJ databases">
        <authorList>
            <person name="Guo F."/>
        </authorList>
    </citation>
    <scope>NUCLEOTIDE SEQUENCE</scope>
    <source>
        <strain evidence="5">JCM 30134</strain>
    </source>
</reference>
<dbReference type="InterPro" id="IPR014266">
    <property type="entry name" value="PEP-CTERM_TPR_PrsT"/>
</dbReference>
<protein>
    <submittedName>
        <fullName evidence="5">PEP-CTERM system TPR-repeat protein PrsT</fullName>
    </submittedName>
</protein>
<keyword evidence="2 3" id="KW-0802">TPR repeat</keyword>
<evidence type="ECO:0000313" key="6">
    <source>
        <dbReference type="Proteomes" id="UP000787472"/>
    </source>
</evidence>
<keyword evidence="4" id="KW-0732">Signal</keyword>
<dbReference type="InterPro" id="IPR011990">
    <property type="entry name" value="TPR-like_helical_dom_sf"/>
</dbReference>
<dbReference type="SMART" id="SM00028">
    <property type="entry name" value="TPR"/>
    <property type="match status" value="13"/>
</dbReference>
<dbReference type="Proteomes" id="UP000787472">
    <property type="component" value="Unassembled WGS sequence"/>
</dbReference>
<sequence>MMRNCWVTLAVLVCSLMLMSCDSTQSERSDLASAKKYFSEGDYASSTIELKGVLQSNPNNTEARLLLGTIYFAEEDMPSAEIEIEKYIELGGDVDVALPLLSKILVEQDKIRSLRDLEVKNLSDDAKALVFASQTLGLVSGREPVFAEEKLRQAEDLNSADAYVKFARAKFDLSQADVDIGEVHSFVASIVNESPTYAPAWKLLGDIEQMSGDLEAAESNYTRAIENSVRNLRAHYSRAVARFRMDEVDRAFEDVKVIEGYAPKSVMYHYLNGLYWFSKGDYKVAVESLSVANETGFFPITDYYLAMIHLAEGNDVLAESFAKNYFELATEDLRGRKLLATVYLKVGKPQDVLKLLSSIDEDPEVLSLMSRAHLQLNQVEESVALLTQVSELKPESPKVQMDLGNSYLMLGNKELGLQHLQAAIDLDNSLDEADVSMVVGLVKVGEHQKAIEAAQAYLAKNPDNYIAHNLMGLSRWKAGDTARARQSYQKSIALNPDDSAAHKALATMAMEADDVEQAKTHYQSMLDINDNDYLVMMKLAFIYGAQKNDPKMVEYLQMAIDAVPNEIQPRVVLARYYLSKGEPLKVDVVLSALPHEKKSDPSVLNVSARSHLATQNYQTAARKLEKLVRIQPDSYSSHFLLAKAYSGLGRKNDVEAELLQVIQLKPDHWTARVGLARLYFEAGQLERSAEQIQQVESFSPNNVDALKVKYAISKAKGSAEDSVKILKHIYSLEETEKNLIELALAEKMSGNRKEAESLLNAWIERHKNSVEARLELANLMLEDGKKQEAIGHYKSTLMIDDKNYQVLNNIAWNLLESNPSESLSYAKRAINTNPDSPVVLDTLALAYLENGQQDLAKSTVNKALLRSPNNPEIIYHSAKIDLVSGDVFSAKKTLVDLLDKYPSFSMRDEASALLNEVNSKIK</sequence>
<comment type="caution">
    <text evidence="5">The sequence shown here is derived from an EMBL/GenBank/DDBJ whole genome shotgun (WGS) entry which is preliminary data.</text>
</comment>
<evidence type="ECO:0000256" key="4">
    <source>
        <dbReference type="SAM" id="SignalP"/>
    </source>
</evidence>
<dbReference type="SUPFAM" id="SSF48452">
    <property type="entry name" value="TPR-like"/>
    <property type="match status" value="3"/>
</dbReference>
<dbReference type="PANTHER" id="PTHR44858">
    <property type="entry name" value="TETRATRICOPEPTIDE REPEAT PROTEIN 6"/>
    <property type="match status" value="1"/>
</dbReference>
<keyword evidence="6" id="KW-1185">Reference proteome</keyword>